<evidence type="ECO:0000313" key="1">
    <source>
        <dbReference type="EMBL" id="CAK7936885.1"/>
    </source>
</evidence>
<dbReference type="EMBL" id="CAKLBY020000226">
    <property type="protein sequence ID" value="CAK7936885.1"/>
    <property type="molecule type" value="Genomic_DNA"/>
</dbReference>
<accession>A0AAV1VDC6</accession>
<evidence type="ECO:0000313" key="3">
    <source>
        <dbReference type="Proteomes" id="UP001162060"/>
    </source>
</evidence>
<name>A0AAV1VDC6_9STRA</name>
<evidence type="ECO:0008006" key="4">
    <source>
        <dbReference type="Google" id="ProtNLM"/>
    </source>
</evidence>
<dbReference type="EMBL" id="CAKLBY020000311">
    <property type="protein sequence ID" value="CAK7944919.1"/>
    <property type="molecule type" value="Genomic_DNA"/>
</dbReference>
<reference evidence="2" key="1">
    <citation type="submission" date="2024-01" db="EMBL/GenBank/DDBJ databases">
        <authorList>
            <person name="Webb A."/>
        </authorList>
    </citation>
    <scope>NUCLEOTIDE SEQUENCE</scope>
    <source>
        <strain evidence="2">Pm1</strain>
    </source>
</reference>
<evidence type="ECO:0000313" key="2">
    <source>
        <dbReference type="EMBL" id="CAK7944919.1"/>
    </source>
</evidence>
<dbReference type="Proteomes" id="UP001162060">
    <property type="component" value="Unassembled WGS sequence"/>
</dbReference>
<organism evidence="2 3">
    <name type="scientific">Peronospora matthiolae</name>
    <dbReference type="NCBI Taxonomy" id="2874970"/>
    <lineage>
        <taxon>Eukaryota</taxon>
        <taxon>Sar</taxon>
        <taxon>Stramenopiles</taxon>
        <taxon>Oomycota</taxon>
        <taxon>Peronosporomycetes</taxon>
        <taxon>Peronosporales</taxon>
        <taxon>Peronosporaceae</taxon>
        <taxon>Peronospora</taxon>
    </lineage>
</organism>
<sequence>MLYVKHFFTVGNTRFIIDGVKSSTTGNVIFNSAGAITCGSSST</sequence>
<comment type="caution">
    <text evidence="2">The sequence shown here is derived from an EMBL/GenBank/DDBJ whole genome shotgun (WGS) entry which is preliminary data.</text>
</comment>
<proteinExistence type="predicted"/>
<gene>
    <name evidence="1" type="ORF">PM001_LOCUS22035</name>
    <name evidence="2" type="ORF">PM001_LOCUS30069</name>
</gene>
<protein>
    <recommendedName>
        <fullName evidence="4">Pectate lyase</fullName>
    </recommendedName>
</protein>
<dbReference type="AlphaFoldDB" id="A0AAV1VDC6"/>